<dbReference type="Proteomes" id="UP000604046">
    <property type="component" value="Unassembled WGS sequence"/>
</dbReference>
<dbReference type="EMBL" id="CAJNDS010001668">
    <property type="protein sequence ID" value="CAE7271106.1"/>
    <property type="molecule type" value="Genomic_DNA"/>
</dbReference>
<keyword evidence="2" id="KW-1185">Reference proteome</keyword>
<sequence length="177" mass="20342">MHLDYRMGSGAGPSLPIFYNMYRDRCLEFDDIYAWEAHQINGTVWWGPMPDEIREKTRFFNLPVVENGCKDTTRGLYAPRGSFLHLLPIAAKVEDYVVVKVDIDGGPELQIMEAIARQPELSSLVDEIFFEYHVYFDGINFGWGKGTGYKSKGRTIDAALDLMKRLRQAGIRSHFWV</sequence>
<organism evidence="1 2">
    <name type="scientific">Symbiodinium natans</name>
    <dbReference type="NCBI Taxonomy" id="878477"/>
    <lineage>
        <taxon>Eukaryota</taxon>
        <taxon>Sar</taxon>
        <taxon>Alveolata</taxon>
        <taxon>Dinophyceae</taxon>
        <taxon>Suessiales</taxon>
        <taxon>Symbiodiniaceae</taxon>
        <taxon>Symbiodinium</taxon>
    </lineage>
</organism>
<evidence type="ECO:0000313" key="2">
    <source>
        <dbReference type="Proteomes" id="UP000604046"/>
    </source>
</evidence>
<accession>A0A812MMG3</accession>
<gene>
    <name evidence="1" type="ORF">SNAT2548_LOCUS14383</name>
</gene>
<protein>
    <recommendedName>
        <fullName evidence="3">Methyltransferase FkbM domain-containing protein</fullName>
    </recommendedName>
</protein>
<evidence type="ECO:0000313" key="1">
    <source>
        <dbReference type="EMBL" id="CAE7271106.1"/>
    </source>
</evidence>
<reference evidence="1" key="1">
    <citation type="submission" date="2021-02" db="EMBL/GenBank/DDBJ databases">
        <authorList>
            <person name="Dougan E. K."/>
            <person name="Rhodes N."/>
            <person name="Thang M."/>
            <person name="Chan C."/>
        </authorList>
    </citation>
    <scope>NUCLEOTIDE SEQUENCE</scope>
</reference>
<evidence type="ECO:0008006" key="3">
    <source>
        <dbReference type="Google" id="ProtNLM"/>
    </source>
</evidence>
<dbReference type="AlphaFoldDB" id="A0A812MMG3"/>
<name>A0A812MMG3_9DINO</name>
<dbReference type="OrthoDB" id="411029at2759"/>
<proteinExistence type="predicted"/>
<comment type="caution">
    <text evidence="1">The sequence shown here is derived from an EMBL/GenBank/DDBJ whole genome shotgun (WGS) entry which is preliminary data.</text>
</comment>